<name>T0M5J7_COLGC</name>
<dbReference type="eggNOG" id="ENOG502SHVI">
    <property type="taxonomic scope" value="Eukaryota"/>
</dbReference>
<evidence type="ECO:0000313" key="4">
    <source>
        <dbReference type="Proteomes" id="UP000015530"/>
    </source>
</evidence>
<comment type="subcellular location">
    <subcellularLocation>
        <location evidence="1">Nucleus</location>
    </subcellularLocation>
</comment>
<organism evidence="3 4">
    <name type="scientific">Colletotrichum gloeosporioides (strain Cg-14)</name>
    <name type="common">Anthracnose fungus</name>
    <name type="synonym">Glomerella cingulata</name>
    <dbReference type="NCBI Taxonomy" id="1237896"/>
    <lineage>
        <taxon>Eukaryota</taxon>
        <taxon>Fungi</taxon>
        <taxon>Dikarya</taxon>
        <taxon>Ascomycota</taxon>
        <taxon>Pezizomycotina</taxon>
        <taxon>Sordariomycetes</taxon>
        <taxon>Hypocreomycetidae</taxon>
        <taxon>Glomerellales</taxon>
        <taxon>Glomerellaceae</taxon>
        <taxon>Colletotrichum</taxon>
        <taxon>Colletotrichum gloeosporioides species complex</taxon>
    </lineage>
</organism>
<dbReference type="STRING" id="1237896.T0M5J7"/>
<evidence type="ECO:0000256" key="2">
    <source>
        <dbReference type="ARBA" id="ARBA00023242"/>
    </source>
</evidence>
<proteinExistence type="predicted"/>
<accession>T0M5J7</accession>
<dbReference type="AlphaFoldDB" id="T0M5J7"/>
<dbReference type="GO" id="GO:0005634">
    <property type="term" value="C:nucleus"/>
    <property type="evidence" value="ECO:0007669"/>
    <property type="project" value="UniProtKB-SubCell"/>
</dbReference>
<dbReference type="OrthoDB" id="5431381at2759"/>
<protein>
    <submittedName>
        <fullName evidence="3">Uncharacterized protein</fullName>
    </submittedName>
</protein>
<evidence type="ECO:0000256" key="1">
    <source>
        <dbReference type="ARBA" id="ARBA00004123"/>
    </source>
</evidence>
<dbReference type="HOGENOM" id="CLU_2061321_0_0_1"/>
<sequence>MAMLIGAPRIISDGTWNTKPPRNISDAELDQDCVQLPESRAGTEVTEVSFLLARYKMSLAMGRLVDLSLMNKLESPENMNSAEARLKEAYESIPEKFKFTSLVHCLSDKPHKFIRTWFK</sequence>
<comment type="caution">
    <text evidence="3">The sequence shown here is derived from an EMBL/GenBank/DDBJ whole genome shotgun (WGS) entry which is preliminary data.</text>
</comment>
<reference evidence="4" key="1">
    <citation type="journal article" date="2013" name="Mol. Plant Microbe Interact.">
        <title>Global aspects of pacC regulation of pathogenicity genes in Colletotrichum gloeosporioides as revealed by transcriptome analysis.</title>
        <authorList>
            <person name="Alkan N."/>
            <person name="Meng X."/>
            <person name="Friedlander G."/>
            <person name="Reuveni E."/>
            <person name="Sukno S."/>
            <person name="Sherman A."/>
            <person name="Thon M."/>
            <person name="Fluhr R."/>
            <person name="Prusky D."/>
        </authorList>
    </citation>
    <scope>NUCLEOTIDE SEQUENCE [LARGE SCALE GENOMIC DNA]</scope>
    <source>
        <strain evidence="4">Cg-14</strain>
    </source>
</reference>
<dbReference type="EMBL" id="AMYD01000797">
    <property type="protein sequence ID" value="EQB56105.1"/>
    <property type="molecule type" value="Genomic_DNA"/>
</dbReference>
<dbReference type="CDD" id="cd12148">
    <property type="entry name" value="fungal_TF_MHR"/>
    <property type="match status" value="1"/>
</dbReference>
<dbReference type="Proteomes" id="UP000015530">
    <property type="component" value="Unassembled WGS sequence"/>
</dbReference>
<evidence type="ECO:0000313" key="3">
    <source>
        <dbReference type="EMBL" id="EQB56105.1"/>
    </source>
</evidence>
<dbReference type="InterPro" id="IPR050613">
    <property type="entry name" value="Sec_Metabolite_Reg"/>
</dbReference>
<gene>
    <name evidence="3" type="ORF">CGLO_03944</name>
</gene>
<dbReference type="PANTHER" id="PTHR31001">
    <property type="entry name" value="UNCHARACTERIZED TRANSCRIPTIONAL REGULATORY PROTEIN"/>
    <property type="match status" value="1"/>
</dbReference>
<keyword evidence="2" id="KW-0539">Nucleus</keyword>